<reference evidence="4 5" key="1">
    <citation type="submission" date="2020-07" db="EMBL/GenBank/DDBJ databases">
        <title>Thermoactinomyces phylogeny.</title>
        <authorList>
            <person name="Dunlap C."/>
        </authorList>
    </citation>
    <scope>NUCLEOTIDE SEQUENCE [LARGE SCALE GENOMIC DNA]</scope>
    <source>
        <strain evidence="4 5">AMNI-1</strain>
    </source>
</reference>
<accession>A0A7W1XSL8</accession>
<dbReference type="Proteomes" id="UP000538292">
    <property type="component" value="Unassembled WGS sequence"/>
</dbReference>
<keyword evidence="4" id="KW-0238">DNA-binding</keyword>
<dbReference type="HAMAP" id="MF_00245">
    <property type="entry name" value="UPF0122"/>
    <property type="match status" value="1"/>
</dbReference>
<protein>
    <recommendedName>
        <fullName evidence="3">UPF0122 protein H2C83_08900</fullName>
    </recommendedName>
</protein>
<dbReference type="SUPFAM" id="SSF88659">
    <property type="entry name" value="Sigma3 and sigma4 domains of RNA polymerase sigma factors"/>
    <property type="match status" value="1"/>
</dbReference>
<evidence type="ECO:0000256" key="3">
    <source>
        <dbReference type="HAMAP-Rule" id="MF_00245"/>
    </source>
</evidence>
<dbReference type="PANTHER" id="PTHR40083:SF1">
    <property type="entry name" value="UPF0122 PROTEIN YLXM"/>
    <property type="match status" value="1"/>
</dbReference>
<evidence type="ECO:0000256" key="1">
    <source>
        <dbReference type="ARBA" id="ARBA00008720"/>
    </source>
</evidence>
<keyword evidence="5" id="KW-1185">Reference proteome</keyword>
<dbReference type="InterPro" id="IPR036388">
    <property type="entry name" value="WH-like_DNA-bd_sf"/>
</dbReference>
<dbReference type="GO" id="GO:0003677">
    <property type="term" value="F:DNA binding"/>
    <property type="evidence" value="ECO:0007669"/>
    <property type="project" value="UniProtKB-KW"/>
</dbReference>
<sequence>MLDQTTKMNLLYDFYSLLLTEKQRALLELYYSEDWSLGEIAEHQEVSRQAVYEAIKRAQLRMLDLEEKLGLVKQHLKRQQIMEKIREKLRQMPEAYECIGELLEELAELD</sequence>
<organism evidence="4 5">
    <name type="scientific">Thermoactinomyces mirandus</name>
    <dbReference type="NCBI Taxonomy" id="2756294"/>
    <lineage>
        <taxon>Bacteria</taxon>
        <taxon>Bacillati</taxon>
        <taxon>Bacillota</taxon>
        <taxon>Bacilli</taxon>
        <taxon>Bacillales</taxon>
        <taxon>Thermoactinomycetaceae</taxon>
        <taxon>Thermoactinomyces</taxon>
    </lineage>
</organism>
<dbReference type="RefSeq" id="WP_181739947.1">
    <property type="nucleotide sequence ID" value="NZ_JACEOL010000030.1"/>
</dbReference>
<name>A0A7W1XSL8_9BACL</name>
<dbReference type="Pfam" id="PF04297">
    <property type="entry name" value="UPF0122"/>
    <property type="match status" value="1"/>
</dbReference>
<dbReference type="InterPro" id="IPR013324">
    <property type="entry name" value="RNA_pol_sigma_r3/r4-like"/>
</dbReference>
<dbReference type="InterPro" id="IPR007394">
    <property type="entry name" value="UPF0122"/>
</dbReference>
<evidence type="ECO:0000313" key="5">
    <source>
        <dbReference type="Proteomes" id="UP000538292"/>
    </source>
</evidence>
<dbReference type="EMBL" id="JACEOL010000030">
    <property type="protein sequence ID" value="MBA4602431.1"/>
    <property type="molecule type" value="Genomic_DNA"/>
</dbReference>
<proteinExistence type="inferred from homology"/>
<dbReference type="Gene3D" id="1.10.10.10">
    <property type="entry name" value="Winged helix-like DNA-binding domain superfamily/Winged helix DNA-binding domain"/>
    <property type="match status" value="1"/>
</dbReference>
<dbReference type="InterPro" id="IPR054831">
    <property type="entry name" value="UPF0122_fam_protein"/>
</dbReference>
<dbReference type="PANTHER" id="PTHR40083">
    <property type="entry name" value="UPF0122 PROTEIN CBO2450/CLC_2298"/>
    <property type="match status" value="1"/>
</dbReference>
<comment type="similarity">
    <text evidence="1 3">Belongs to the UPF0122 family.</text>
</comment>
<dbReference type="AlphaFoldDB" id="A0A7W1XSL8"/>
<evidence type="ECO:0000256" key="2">
    <source>
        <dbReference type="ARBA" id="ARBA00024764"/>
    </source>
</evidence>
<dbReference type="NCBIfam" id="NF045758">
    <property type="entry name" value="YlxM"/>
    <property type="match status" value="1"/>
</dbReference>
<evidence type="ECO:0000313" key="4">
    <source>
        <dbReference type="EMBL" id="MBA4602431.1"/>
    </source>
</evidence>
<comment type="caution">
    <text evidence="4">The sequence shown here is derived from an EMBL/GenBank/DDBJ whole genome shotgun (WGS) entry which is preliminary data.</text>
</comment>
<comment type="function">
    <text evidence="2 3">Might take part in the signal recognition particle (SRP) pathway. This is inferred from the conservation of its genetic proximity to ftsY/ffh. May be a regulatory protein.</text>
</comment>
<gene>
    <name evidence="4" type="ORF">H2C83_08900</name>
</gene>